<organism evidence="11 12">
    <name type="scientific">Gaoshiqia sediminis</name>
    <dbReference type="NCBI Taxonomy" id="2986998"/>
    <lineage>
        <taxon>Bacteria</taxon>
        <taxon>Pseudomonadati</taxon>
        <taxon>Bacteroidota</taxon>
        <taxon>Bacteroidia</taxon>
        <taxon>Marinilabiliales</taxon>
        <taxon>Prolixibacteraceae</taxon>
        <taxon>Gaoshiqia</taxon>
    </lineage>
</organism>
<dbReference type="GO" id="GO:0016887">
    <property type="term" value="F:ATP hydrolysis activity"/>
    <property type="evidence" value="ECO:0007669"/>
    <property type="project" value="InterPro"/>
</dbReference>
<dbReference type="CDD" id="cd03215">
    <property type="entry name" value="ABC_Carb_Monos_II"/>
    <property type="match status" value="1"/>
</dbReference>
<evidence type="ECO:0000259" key="10">
    <source>
        <dbReference type="PROSITE" id="PS50893"/>
    </source>
</evidence>
<evidence type="ECO:0000256" key="5">
    <source>
        <dbReference type="ARBA" id="ARBA00022737"/>
    </source>
</evidence>
<dbReference type="AlphaFoldDB" id="A0AA41Y5A6"/>
<feature type="domain" description="ABC transporter" evidence="10">
    <location>
        <begin position="12"/>
        <end position="248"/>
    </location>
</feature>
<dbReference type="InterPro" id="IPR027417">
    <property type="entry name" value="P-loop_NTPase"/>
</dbReference>
<dbReference type="Proteomes" id="UP001163821">
    <property type="component" value="Unassembled WGS sequence"/>
</dbReference>
<dbReference type="GO" id="GO:0005886">
    <property type="term" value="C:plasma membrane"/>
    <property type="evidence" value="ECO:0007669"/>
    <property type="project" value="UniProtKB-SubCell"/>
</dbReference>
<keyword evidence="2" id="KW-0813">Transport</keyword>
<proteinExistence type="predicted"/>
<gene>
    <name evidence="11" type="primary">gguA</name>
    <name evidence="11" type="ORF">N2K84_03505</name>
</gene>
<name>A0AA41Y5A6_9BACT</name>
<dbReference type="PROSITE" id="PS00211">
    <property type="entry name" value="ABC_TRANSPORTER_1"/>
    <property type="match status" value="1"/>
</dbReference>
<reference evidence="11" key="1">
    <citation type="submission" date="2022-10" db="EMBL/GenBank/DDBJ databases">
        <title>Gaoshiqiia sediminis gen. nov., sp. nov., isolated from coastal sediment.</title>
        <authorList>
            <person name="Yu W.X."/>
            <person name="Mu D.S."/>
            <person name="Du J.Z."/>
            <person name="Liang Y.Q."/>
        </authorList>
    </citation>
    <scope>NUCLEOTIDE SEQUENCE</scope>
    <source>
        <strain evidence="11">A06</strain>
    </source>
</reference>
<evidence type="ECO:0000256" key="6">
    <source>
        <dbReference type="ARBA" id="ARBA00022741"/>
    </source>
</evidence>
<accession>A0AA41Y5A6</accession>
<evidence type="ECO:0000256" key="8">
    <source>
        <dbReference type="ARBA" id="ARBA00022967"/>
    </source>
</evidence>
<dbReference type="Pfam" id="PF00005">
    <property type="entry name" value="ABC_tran"/>
    <property type="match status" value="2"/>
</dbReference>
<dbReference type="EMBL" id="JAPAAF010000003">
    <property type="protein sequence ID" value="MCW0481781.1"/>
    <property type="molecule type" value="Genomic_DNA"/>
</dbReference>
<protein>
    <submittedName>
        <fullName evidence="11">Sugar ABC transporter ATP-binding protein</fullName>
    </submittedName>
</protein>
<evidence type="ECO:0000256" key="1">
    <source>
        <dbReference type="ARBA" id="ARBA00004202"/>
    </source>
</evidence>
<evidence type="ECO:0000256" key="3">
    <source>
        <dbReference type="ARBA" id="ARBA00022475"/>
    </source>
</evidence>
<keyword evidence="8" id="KW-1278">Translocase</keyword>
<dbReference type="InterPro" id="IPR003593">
    <property type="entry name" value="AAA+_ATPase"/>
</dbReference>
<evidence type="ECO:0000256" key="9">
    <source>
        <dbReference type="ARBA" id="ARBA00023136"/>
    </source>
</evidence>
<dbReference type="FunFam" id="3.40.50.300:FF:000127">
    <property type="entry name" value="Ribose import ATP-binding protein RbsA"/>
    <property type="match status" value="1"/>
</dbReference>
<keyword evidence="9" id="KW-0472">Membrane</keyword>
<evidence type="ECO:0000313" key="11">
    <source>
        <dbReference type="EMBL" id="MCW0481781.1"/>
    </source>
</evidence>
<keyword evidence="3" id="KW-1003">Cell membrane</keyword>
<dbReference type="PANTHER" id="PTHR43790">
    <property type="entry name" value="CARBOHYDRATE TRANSPORT ATP-BINDING PROTEIN MG119-RELATED"/>
    <property type="match status" value="1"/>
</dbReference>
<comment type="caution">
    <text evidence="11">The sequence shown here is derived from an EMBL/GenBank/DDBJ whole genome shotgun (WGS) entry which is preliminary data.</text>
</comment>
<dbReference type="GO" id="GO:0005524">
    <property type="term" value="F:ATP binding"/>
    <property type="evidence" value="ECO:0007669"/>
    <property type="project" value="UniProtKB-KW"/>
</dbReference>
<keyword evidence="6" id="KW-0547">Nucleotide-binding</keyword>
<evidence type="ECO:0000256" key="7">
    <source>
        <dbReference type="ARBA" id="ARBA00022840"/>
    </source>
</evidence>
<keyword evidence="12" id="KW-1185">Reference proteome</keyword>
<dbReference type="PROSITE" id="PS50893">
    <property type="entry name" value="ABC_TRANSPORTER_2"/>
    <property type="match status" value="2"/>
</dbReference>
<dbReference type="SMART" id="SM00382">
    <property type="entry name" value="AAA"/>
    <property type="match status" value="2"/>
</dbReference>
<dbReference type="SUPFAM" id="SSF52540">
    <property type="entry name" value="P-loop containing nucleoside triphosphate hydrolases"/>
    <property type="match status" value="2"/>
</dbReference>
<keyword evidence="7 11" id="KW-0067">ATP-binding</keyword>
<dbReference type="RefSeq" id="WP_282590391.1">
    <property type="nucleotide sequence ID" value="NZ_JAPAAF010000003.1"/>
</dbReference>
<sequence>MEKQNNIPRPVLEVRNISKDFSGVYALQNVDLEIFPGEVTAIIGENGAGKSTLMKIISGVYPEYEGDVLLNSEKVAFNNPKEAGEQGVVIIHQELNLVPHLSITENLFLGIEKTNRLGLLDYAAMNKQAKALLSRLHLDISPSTPVNQLRVGQQQLVEIAKALLLDSKVLIMDEPTSAISDQEVELLFKIIRELRSKGVAIVYISHKLNELFEIADRYSVLRDGRSMGSGQMKGVTHDQLIQLMVGRDLTNSFQKANTMSTTEVLRVENLTVQNPQNKNDLLVDDVSFTLHEGEILGICGLMGAGRTEVLEAIFGLYPKHVSGKISIGGKELKIRRVNDAIAAGIALVPEDRKLQGLVLNMSVAKNTSMASLEQISSFSFIRKKKEEELSELFIKKLSTKVASSNQTVGKLSGGNQQKVVIAKWLATNPRILLLDEPTRGIDVGAKSEIYRLINELAAQGMGIIMVSSELPEILALSDNILVLSESRLAATLSRTEATEEIIMKAALKEKE</sequence>
<dbReference type="InterPro" id="IPR003439">
    <property type="entry name" value="ABC_transporter-like_ATP-bd"/>
</dbReference>
<dbReference type="CDD" id="cd03216">
    <property type="entry name" value="ABC_Carb_Monos_I"/>
    <property type="match status" value="1"/>
</dbReference>
<evidence type="ECO:0000256" key="2">
    <source>
        <dbReference type="ARBA" id="ARBA00022448"/>
    </source>
</evidence>
<feature type="domain" description="ABC transporter" evidence="10">
    <location>
        <begin position="265"/>
        <end position="510"/>
    </location>
</feature>
<evidence type="ECO:0000313" key="12">
    <source>
        <dbReference type="Proteomes" id="UP001163821"/>
    </source>
</evidence>
<comment type="subcellular location">
    <subcellularLocation>
        <location evidence="1">Cell membrane</location>
        <topology evidence="1">Peripheral membrane protein</topology>
    </subcellularLocation>
</comment>
<dbReference type="InterPro" id="IPR050107">
    <property type="entry name" value="ABC_carbohydrate_import_ATPase"/>
</dbReference>
<dbReference type="PANTHER" id="PTHR43790:SF3">
    <property type="entry name" value="D-ALLOSE IMPORT ATP-BINDING PROTEIN ALSA-RELATED"/>
    <property type="match status" value="1"/>
</dbReference>
<dbReference type="Gene3D" id="3.40.50.300">
    <property type="entry name" value="P-loop containing nucleotide triphosphate hydrolases"/>
    <property type="match status" value="2"/>
</dbReference>
<evidence type="ECO:0000256" key="4">
    <source>
        <dbReference type="ARBA" id="ARBA00022597"/>
    </source>
</evidence>
<keyword evidence="5" id="KW-0677">Repeat</keyword>
<dbReference type="InterPro" id="IPR017871">
    <property type="entry name" value="ABC_transporter-like_CS"/>
</dbReference>
<keyword evidence="4" id="KW-0762">Sugar transport</keyword>